<dbReference type="InterPro" id="IPR031052">
    <property type="entry name" value="FHY3/FAR1"/>
</dbReference>
<dbReference type="Pfam" id="PF04434">
    <property type="entry name" value="SWIM"/>
    <property type="match status" value="2"/>
</dbReference>
<dbReference type="STRING" id="56857.A0A200RBQ1"/>
<keyword evidence="2" id="KW-0479">Metal-binding</keyword>
<keyword evidence="8" id="KW-1185">Reference proteome</keyword>
<evidence type="ECO:0000256" key="1">
    <source>
        <dbReference type="ARBA" id="ARBA00005889"/>
    </source>
</evidence>
<dbReference type="PANTHER" id="PTHR31669">
    <property type="entry name" value="PROTEIN FAR1-RELATED SEQUENCE 10-RELATED"/>
    <property type="match status" value="1"/>
</dbReference>
<dbReference type="InterPro" id="IPR058778">
    <property type="entry name" value="HTH_FAR1-11-like"/>
</dbReference>
<comment type="caution">
    <text evidence="7">The sequence shown here is derived from an EMBL/GenBank/DDBJ whole genome shotgun (WGS) entry which is preliminary data.</text>
</comment>
<proteinExistence type="inferred from homology"/>
<evidence type="ECO:0000256" key="3">
    <source>
        <dbReference type="ARBA" id="ARBA00022771"/>
    </source>
</evidence>
<evidence type="ECO:0000259" key="6">
    <source>
        <dbReference type="PROSITE" id="PS50966"/>
    </source>
</evidence>
<dbReference type="OrthoDB" id="591056at2759"/>
<sequence length="1366" mass="157161">MTTTKSPNGINCWIRRQHCPCGEQKCYIRLEEEKSEELLSDSTNVDLAPPYVGQKFRTDDDAFEYYSNFARKNGFAIRRESSKSNQDLGVYIRLLVCYRSGALRIRRSAKSDGQRGRKSSVCGCMARMYIVKEVFGGIPRWSVKKFSNVHNHELLQDDQLRLLPAYRKIPDVYQERILLLSKSGCSVSHIMKVLQSEKGGDSGQLPFLDRDVRNFLQSSKKIDRESDISELLNFCKAAKERDINFLYDFTMDENAKVENIAWSYGDSFRAYKVFGDVVVFDATYHEITYDRLLGVWLGVDNHGKTIFFGCAMLRDETSRSFKWALQAFLRFMQGRFPPTIVTDLDLGLKDAIISVLPNTKHVFGIWHIVSKLPSWFSFPLGPRYDEFKSEFDRLYTLESRKDFESQWNPMVTRFGLGSNKHISLLFSHRASWALPYLRGYFLAQMMRTEYSKSIDSFLKGILGAQTCLESFFEQVGIAANISKQAEEKDTEDINIKTSMPIEEHASTILTPYAFSLLQSEVVLSMQCAAFETAHGLYLVRHHKNVDGGCLVSWMPKDEKVHCSCKEFEVSGILCRHALRVLALKNYFHIPEKYLPFRWRRGSSIFHGNTDDWSQAFHSLTSTLYAESSITKERVQYVHGELTRVLSYVRNMPANDEVALNLECQPMDVRIHDDSNCSECNSSGNLFQLATDGQPMEKRKRKCYIRFEDGKNDEASSSETTVIVYVDVVPPYIGQTFETDDEAFEYYTNFARKNGFAIRRESSRSNQDRGVYSRVFVCHRYGPERHRKSAKAERKRDRKTTVCGCEAKMYILKKIIGGVPRWSVKQFINDHNHELLKDDQVRLLPAYRKIPDADRERILLLHKAGCSVRHIMKVLQVEKGEEEQLSFIERDVRNFVQSCKRIDRETDVSELLNVCKTVRERDPDFVYDFTMDENAKLANIAWAYGDSVRAYRAFGDVVVFDATYREITYDRLLGVWFGIDNHGKTIFFGSVLLRDETCQSFAWALQAFLQFMQGRCPQTILTDIDLGLGDAITTVLPSTKHVFCIWHIVSKLSSWFSFQLGSQYEDFKSEFDRLYSLESKKDFEVQWSQMVNRFGLGSNKHISLLFSHRASWALPYLRGYFLAQMTTAEYSKSIDAFLKGILSAQTCLESFFEQVGIVANFRTQAGEQEMEDMHIKTSMPIEEHASSILTPYAFNLLQSEIVLSMQCAAFETSNGSFLVRHHKKMDGGCLVSWIPKDEKICCSCKQFEVSGILCRHILRVLALKNYFHLPEKYLPIRWRRESSLIQSNTDGWSQAFNSLTSALYAESSITKERVDYVRRELTRVLNHVRNMPAIDGVALNLESSPPIDARIDDVGNGSECNSTWNSL</sequence>
<protein>
    <submittedName>
        <fullName evidence="7">FAR1 DNA binding domain</fullName>
    </submittedName>
</protein>
<dbReference type="PANTHER" id="PTHR31669:SF174">
    <property type="entry name" value="PROTEIN FAR1-RELATED SEQUENCE 10-RELATED"/>
    <property type="match status" value="1"/>
</dbReference>
<dbReference type="InParanoid" id="A0A200RBQ1"/>
<evidence type="ECO:0000256" key="5">
    <source>
        <dbReference type="PROSITE-ProRule" id="PRU00325"/>
    </source>
</evidence>
<keyword evidence="3 5" id="KW-0863">Zinc-finger</keyword>
<feature type="domain" description="SWIM-type" evidence="6">
    <location>
        <begin position="1229"/>
        <end position="1264"/>
    </location>
</feature>
<reference evidence="7 8" key="1">
    <citation type="journal article" date="2017" name="Mol. Plant">
        <title>The Genome of Medicinal Plant Macleaya cordata Provides New Insights into Benzylisoquinoline Alkaloids Metabolism.</title>
        <authorList>
            <person name="Liu X."/>
            <person name="Liu Y."/>
            <person name="Huang P."/>
            <person name="Ma Y."/>
            <person name="Qing Z."/>
            <person name="Tang Q."/>
            <person name="Cao H."/>
            <person name="Cheng P."/>
            <person name="Zheng Y."/>
            <person name="Yuan Z."/>
            <person name="Zhou Y."/>
            <person name="Liu J."/>
            <person name="Tang Z."/>
            <person name="Zhuo Y."/>
            <person name="Zhang Y."/>
            <person name="Yu L."/>
            <person name="Huang J."/>
            <person name="Yang P."/>
            <person name="Peng Q."/>
            <person name="Zhang J."/>
            <person name="Jiang W."/>
            <person name="Zhang Z."/>
            <person name="Lin K."/>
            <person name="Ro D.K."/>
            <person name="Chen X."/>
            <person name="Xiong X."/>
            <person name="Shang Y."/>
            <person name="Huang S."/>
            <person name="Zeng J."/>
        </authorList>
    </citation>
    <scope>NUCLEOTIDE SEQUENCE [LARGE SCALE GENOMIC DNA]</scope>
    <source>
        <strain evidence="8">cv. BLH2017</strain>
        <tissue evidence="7">Root</tissue>
    </source>
</reference>
<dbReference type="Pfam" id="PF03101">
    <property type="entry name" value="FAR1"/>
    <property type="match status" value="2"/>
</dbReference>
<dbReference type="GO" id="GO:0006355">
    <property type="term" value="P:regulation of DNA-templated transcription"/>
    <property type="evidence" value="ECO:0007669"/>
    <property type="project" value="InterPro"/>
</dbReference>
<name>A0A200RBQ1_MACCD</name>
<dbReference type="Pfam" id="PF26175">
    <property type="entry name" value="HTH_FAR1"/>
    <property type="match status" value="2"/>
</dbReference>
<gene>
    <name evidence="7" type="ORF">BVC80_1663g41</name>
</gene>
<organism evidence="7 8">
    <name type="scientific">Macleaya cordata</name>
    <name type="common">Five-seeded plume-poppy</name>
    <name type="synonym">Bocconia cordata</name>
    <dbReference type="NCBI Taxonomy" id="56857"/>
    <lineage>
        <taxon>Eukaryota</taxon>
        <taxon>Viridiplantae</taxon>
        <taxon>Streptophyta</taxon>
        <taxon>Embryophyta</taxon>
        <taxon>Tracheophyta</taxon>
        <taxon>Spermatophyta</taxon>
        <taxon>Magnoliopsida</taxon>
        <taxon>Ranunculales</taxon>
        <taxon>Papaveraceae</taxon>
        <taxon>Papaveroideae</taxon>
        <taxon>Macleaya</taxon>
    </lineage>
</organism>
<dbReference type="InterPro" id="IPR004330">
    <property type="entry name" value="FAR1_DNA_bnd_dom"/>
</dbReference>
<dbReference type="SMART" id="SM00575">
    <property type="entry name" value="ZnF_PMZ"/>
    <property type="match status" value="2"/>
</dbReference>
<evidence type="ECO:0000256" key="4">
    <source>
        <dbReference type="ARBA" id="ARBA00022833"/>
    </source>
</evidence>
<dbReference type="Pfam" id="PF10551">
    <property type="entry name" value="MULE"/>
    <property type="match status" value="2"/>
</dbReference>
<evidence type="ECO:0000313" key="7">
    <source>
        <dbReference type="EMBL" id="OVA20148.1"/>
    </source>
</evidence>
<dbReference type="InterPro" id="IPR006564">
    <property type="entry name" value="Znf_PMZ"/>
</dbReference>
<dbReference type="InterPro" id="IPR018289">
    <property type="entry name" value="MULE_transposase_dom"/>
</dbReference>
<accession>A0A200RBQ1</accession>
<feature type="domain" description="SWIM-type" evidence="6">
    <location>
        <begin position="537"/>
        <end position="585"/>
    </location>
</feature>
<keyword evidence="4" id="KW-0862">Zinc</keyword>
<dbReference type="PROSITE" id="PS50966">
    <property type="entry name" value="ZF_SWIM"/>
    <property type="match status" value="2"/>
</dbReference>
<comment type="similarity">
    <text evidence="1">Belongs to the FHY3/FAR1 family.</text>
</comment>
<evidence type="ECO:0000313" key="8">
    <source>
        <dbReference type="Proteomes" id="UP000195402"/>
    </source>
</evidence>
<dbReference type="EMBL" id="MVGT01000146">
    <property type="protein sequence ID" value="OVA20148.1"/>
    <property type="molecule type" value="Genomic_DNA"/>
</dbReference>
<dbReference type="Proteomes" id="UP000195402">
    <property type="component" value="Unassembled WGS sequence"/>
</dbReference>
<evidence type="ECO:0000256" key="2">
    <source>
        <dbReference type="ARBA" id="ARBA00022723"/>
    </source>
</evidence>
<dbReference type="OMA" id="CHEYAFK"/>
<dbReference type="InterPro" id="IPR007527">
    <property type="entry name" value="Znf_SWIM"/>
</dbReference>
<dbReference type="GO" id="GO:0008270">
    <property type="term" value="F:zinc ion binding"/>
    <property type="evidence" value="ECO:0007669"/>
    <property type="project" value="UniProtKB-KW"/>
</dbReference>